<sequence length="267" mass="27922">MHAFEYHRPSNVRQAAALLQKNEDAKIVAGGHTLLPTMKQRLAAPSALVDLGAMGELRGIEKKGRAVVIGAMSTHAEVATSAVVAEAIPGLAKLAEGIGDPAVRHRGTIGGSIANNDPAADYPAACIGLGATIITNKRKIPAEEFFTGMFDTALDEGEIITKVSFPIPAKAAYAKFRNPASRYALAGVFVSKRGSDIRVAVTGAGSDGVFRWSEAEEALAKRFAPKSLDGMSASASDMNTDIHADAEYRAHLVGVMARRAVAAATGR</sequence>
<organism evidence="5 7">
    <name type="scientific">Saliniramus fredricksonii</name>
    <dbReference type="NCBI Taxonomy" id="1653334"/>
    <lineage>
        <taxon>Bacteria</taxon>
        <taxon>Pseudomonadati</taxon>
        <taxon>Pseudomonadota</taxon>
        <taxon>Alphaproteobacteria</taxon>
        <taxon>Hyphomicrobiales</taxon>
        <taxon>Salinarimonadaceae</taxon>
        <taxon>Saliniramus</taxon>
    </lineage>
</organism>
<dbReference type="EMBL" id="FMBM01000002">
    <property type="protein sequence ID" value="SCC81270.1"/>
    <property type="molecule type" value="Genomic_DNA"/>
</dbReference>
<dbReference type="InterPro" id="IPR016167">
    <property type="entry name" value="FAD-bd_PCMH_sub1"/>
</dbReference>
<keyword evidence="8" id="KW-1185">Reference proteome</keyword>
<reference evidence="5 7" key="1">
    <citation type="submission" date="2015-09" db="EMBL/GenBank/DDBJ databases">
        <title>Identification and resolution of microdiversity through metagenomic sequencing of parallel consortia.</title>
        <authorList>
            <person name="Nelson W.C."/>
            <person name="Romine M.F."/>
            <person name="Lindemann S.R."/>
        </authorList>
    </citation>
    <scope>NUCLEOTIDE SEQUENCE [LARGE SCALE GENOMIC DNA]</scope>
    <source>
        <strain evidence="5">HL-109</strain>
    </source>
</reference>
<dbReference type="PATRIC" id="fig|1653334.4.peg.923"/>
<gene>
    <name evidence="5" type="primary">coxM</name>
    <name evidence="6" type="ORF">GA0071312_2206</name>
    <name evidence="5" type="ORF">HLUCCO17_02045</name>
</gene>
<dbReference type="PANTHER" id="PTHR42659">
    <property type="entry name" value="XANTHINE DEHYDROGENASE SUBUNIT C-RELATED"/>
    <property type="match status" value="1"/>
</dbReference>
<evidence type="ECO:0000313" key="6">
    <source>
        <dbReference type="EMBL" id="SCC81270.1"/>
    </source>
</evidence>
<reference evidence="6 8" key="2">
    <citation type="submission" date="2016-08" db="EMBL/GenBank/DDBJ databases">
        <authorList>
            <person name="Varghese N."/>
            <person name="Submissions Spin"/>
        </authorList>
    </citation>
    <scope>NUCLEOTIDE SEQUENCE [LARGE SCALE GENOMIC DNA]</scope>
    <source>
        <strain evidence="6 8">HL-109</strain>
    </source>
</reference>
<keyword evidence="3 5" id="KW-0560">Oxidoreductase</keyword>
<dbReference type="InterPro" id="IPR002346">
    <property type="entry name" value="Mopterin_DH_FAD-bd"/>
</dbReference>
<dbReference type="Gene3D" id="3.30.465.10">
    <property type="match status" value="1"/>
</dbReference>
<dbReference type="AlphaFoldDB" id="A0A0P7YDI0"/>
<dbReference type="RefSeq" id="WP_074444999.1">
    <property type="nucleotide sequence ID" value="NZ_FMBM01000002.1"/>
</dbReference>
<dbReference type="Pfam" id="PF00941">
    <property type="entry name" value="FAD_binding_5"/>
    <property type="match status" value="1"/>
</dbReference>
<dbReference type="InterPro" id="IPR051312">
    <property type="entry name" value="Diverse_Substr_Oxidored"/>
</dbReference>
<dbReference type="EMBL" id="LJSX01000002">
    <property type="protein sequence ID" value="KPQ12368.1"/>
    <property type="molecule type" value="Genomic_DNA"/>
</dbReference>
<dbReference type="Proteomes" id="UP000182800">
    <property type="component" value="Unassembled WGS sequence"/>
</dbReference>
<protein>
    <submittedName>
        <fullName evidence="5">Carbon-monoxide dehydrogenase medium subunit</fullName>
        <ecNumber evidence="5">1.2.99.2</ecNumber>
    </submittedName>
</protein>
<name>A0A0P7YDI0_9HYPH</name>
<dbReference type="STRING" id="1653334.GA0071312_2206"/>
<dbReference type="InterPro" id="IPR005107">
    <property type="entry name" value="CO_DH_flav_C"/>
</dbReference>
<dbReference type="PROSITE" id="PS51387">
    <property type="entry name" value="FAD_PCMH"/>
    <property type="match status" value="1"/>
</dbReference>
<dbReference type="EC" id="1.2.99.2" evidence="5"/>
<keyword evidence="1" id="KW-0285">Flavoprotein</keyword>
<dbReference type="SUPFAM" id="SSF56176">
    <property type="entry name" value="FAD-binding/transporter-associated domain-like"/>
    <property type="match status" value="1"/>
</dbReference>
<dbReference type="OrthoDB" id="9793944at2"/>
<dbReference type="SUPFAM" id="SSF55447">
    <property type="entry name" value="CO dehydrogenase flavoprotein C-terminal domain-like"/>
    <property type="match status" value="1"/>
</dbReference>
<comment type="caution">
    <text evidence="5">The sequence shown here is derived from an EMBL/GenBank/DDBJ whole genome shotgun (WGS) entry which is preliminary data.</text>
</comment>
<proteinExistence type="predicted"/>
<evidence type="ECO:0000256" key="3">
    <source>
        <dbReference type="ARBA" id="ARBA00023002"/>
    </source>
</evidence>
<dbReference type="InterPro" id="IPR016166">
    <property type="entry name" value="FAD-bd_PCMH"/>
</dbReference>
<dbReference type="GO" id="GO:0071949">
    <property type="term" value="F:FAD binding"/>
    <property type="evidence" value="ECO:0007669"/>
    <property type="project" value="InterPro"/>
</dbReference>
<evidence type="ECO:0000259" key="4">
    <source>
        <dbReference type="PROSITE" id="PS51387"/>
    </source>
</evidence>
<accession>A0A0P7YDI0</accession>
<evidence type="ECO:0000313" key="8">
    <source>
        <dbReference type="Proteomes" id="UP000182800"/>
    </source>
</evidence>
<evidence type="ECO:0000313" key="5">
    <source>
        <dbReference type="EMBL" id="KPQ12368.1"/>
    </source>
</evidence>
<evidence type="ECO:0000256" key="1">
    <source>
        <dbReference type="ARBA" id="ARBA00022630"/>
    </source>
</evidence>
<dbReference type="PANTHER" id="PTHR42659:SF2">
    <property type="entry name" value="XANTHINE DEHYDROGENASE SUBUNIT C-RELATED"/>
    <property type="match status" value="1"/>
</dbReference>
<dbReference type="InterPro" id="IPR036683">
    <property type="entry name" value="CO_DH_flav_C_dom_sf"/>
</dbReference>
<dbReference type="Pfam" id="PF03450">
    <property type="entry name" value="CO_deh_flav_C"/>
    <property type="match status" value="1"/>
</dbReference>
<dbReference type="GO" id="GO:0016491">
    <property type="term" value="F:oxidoreductase activity"/>
    <property type="evidence" value="ECO:0007669"/>
    <property type="project" value="UniProtKB-KW"/>
</dbReference>
<dbReference type="Gene3D" id="3.30.43.10">
    <property type="entry name" value="Uridine Diphospho-n-acetylenolpyruvylglucosamine Reductase, domain 2"/>
    <property type="match status" value="1"/>
</dbReference>
<dbReference type="Gene3D" id="3.30.390.50">
    <property type="entry name" value="CO dehydrogenase flavoprotein, C-terminal domain"/>
    <property type="match status" value="1"/>
</dbReference>
<evidence type="ECO:0000256" key="2">
    <source>
        <dbReference type="ARBA" id="ARBA00022827"/>
    </source>
</evidence>
<dbReference type="SMART" id="SM01092">
    <property type="entry name" value="CO_deh_flav_C"/>
    <property type="match status" value="1"/>
</dbReference>
<dbReference type="InterPro" id="IPR016169">
    <property type="entry name" value="FAD-bd_PCMH_sub2"/>
</dbReference>
<evidence type="ECO:0000313" key="7">
    <source>
        <dbReference type="Proteomes" id="UP000050497"/>
    </source>
</evidence>
<dbReference type="InterPro" id="IPR036318">
    <property type="entry name" value="FAD-bd_PCMH-like_sf"/>
</dbReference>
<keyword evidence="2" id="KW-0274">FAD</keyword>
<feature type="domain" description="FAD-binding PCMH-type" evidence="4">
    <location>
        <begin position="1"/>
        <end position="170"/>
    </location>
</feature>
<dbReference type="Proteomes" id="UP000050497">
    <property type="component" value="Unassembled WGS sequence"/>
</dbReference>